<feature type="transmembrane region" description="Helical" evidence="7">
    <location>
        <begin position="82"/>
        <end position="100"/>
    </location>
</feature>
<protein>
    <submittedName>
        <fullName evidence="10">Transporter</fullName>
    </submittedName>
</protein>
<dbReference type="SUPFAM" id="SSF161111">
    <property type="entry name" value="Cation efflux protein transmembrane domain-like"/>
    <property type="match status" value="1"/>
</dbReference>
<dbReference type="Proteomes" id="UP000030528">
    <property type="component" value="Unassembled WGS sequence"/>
</dbReference>
<dbReference type="OrthoDB" id="9806522at2"/>
<keyword evidence="4 7" id="KW-0812">Transmembrane</keyword>
<dbReference type="eggNOG" id="COG0053">
    <property type="taxonomic scope" value="Bacteria"/>
</dbReference>
<keyword evidence="3" id="KW-0813">Transport</keyword>
<dbReference type="Pfam" id="PF01545">
    <property type="entry name" value="Cation_efflux"/>
    <property type="match status" value="1"/>
</dbReference>
<evidence type="ECO:0000313" key="10">
    <source>
        <dbReference type="EMBL" id="KGX92565.1"/>
    </source>
</evidence>
<feature type="transmembrane region" description="Helical" evidence="7">
    <location>
        <begin position="12"/>
        <end position="33"/>
    </location>
</feature>
<proteinExistence type="inferred from homology"/>
<dbReference type="SUPFAM" id="SSF160240">
    <property type="entry name" value="Cation efflux protein cytoplasmic domain-like"/>
    <property type="match status" value="1"/>
</dbReference>
<dbReference type="STRING" id="1385510.GCA_000425205_01929"/>
<evidence type="ECO:0000259" key="8">
    <source>
        <dbReference type="Pfam" id="PF01545"/>
    </source>
</evidence>
<dbReference type="Pfam" id="PF16916">
    <property type="entry name" value="ZT_dimer"/>
    <property type="match status" value="1"/>
</dbReference>
<evidence type="ECO:0000256" key="5">
    <source>
        <dbReference type="ARBA" id="ARBA00022989"/>
    </source>
</evidence>
<evidence type="ECO:0000259" key="9">
    <source>
        <dbReference type="Pfam" id="PF16916"/>
    </source>
</evidence>
<evidence type="ECO:0000256" key="2">
    <source>
        <dbReference type="ARBA" id="ARBA00008114"/>
    </source>
</evidence>
<feature type="transmembrane region" description="Helical" evidence="7">
    <location>
        <begin position="159"/>
        <end position="177"/>
    </location>
</feature>
<accession>A0A0A5GN46</accession>
<sequence length="301" mass="33240">MSEYENIKKGEQGAWISIIAYLVLSVAKLIIAYFGSSQALRADGLNNATDVIASVAVLVGLKISRKPPDEDHHYGHFRAETIGSLIAAFIMVTVGLQVLYETITSLFSGTTEQPPSMLTAWTALGASIVMFVVYRVNIQLSKRINSRSLYAAAQDNRSDALVSIGAFIGIVGAQFGAFWLDPIAGFIVGLIICKTAYDIFIDSSHALTDGIDEEILSEIKTSMAKDSEVMKVDDVKARLHGNRMLVEATIHVDPSLSVQHSHDITDRLEEQLSKEFEIRHTHIHIEPHDEQDTQENDDERK</sequence>
<evidence type="ECO:0000256" key="3">
    <source>
        <dbReference type="ARBA" id="ARBA00022448"/>
    </source>
</evidence>
<dbReference type="InterPro" id="IPR027469">
    <property type="entry name" value="Cation_efflux_TMD_sf"/>
</dbReference>
<dbReference type="GO" id="GO:0008324">
    <property type="term" value="F:monoatomic cation transmembrane transporter activity"/>
    <property type="evidence" value="ECO:0007669"/>
    <property type="project" value="InterPro"/>
</dbReference>
<evidence type="ECO:0000256" key="7">
    <source>
        <dbReference type="SAM" id="Phobius"/>
    </source>
</evidence>
<feature type="transmembrane region" description="Helical" evidence="7">
    <location>
        <begin position="45"/>
        <end position="61"/>
    </location>
</feature>
<dbReference type="InterPro" id="IPR058533">
    <property type="entry name" value="Cation_efflux_TM"/>
</dbReference>
<dbReference type="PANTHER" id="PTHR43840:SF50">
    <property type="entry name" value="MANGANESE EFFLUX SYSTEM PROTEIN MNES"/>
    <property type="match status" value="1"/>
</dbReference>
<dbReference type="AlphaFoldDB" id="A0A0A5GN46"/>
<dbReference type="InterPro" id="IPR036837">
    <property type="entry name" value="Cation_efflux_CTD_sf"/>
</dbReference>
<comment type="subcellular location">
    <subcellularLocation>
        <location evidence="1">Membrane</location>
        <topology evidence="1">Multi-pass membrane protein</topology>
    </subcellularLocation>
</comment>
<name>A0A0A5GN46_9BACI</name>
<keyword evidence="6 7" id="KW-0472">Membrane</keyword>
<dbReference type="FunFam" id="1.20.1510.10:FF:000006">
    <property type="entry name" value="Divalent cation efflux transporter"/>
    <property type="match status" value="1"/>
</dbReference>
<evidence type="ECO:0000313" key="11">
    <source>
        <dbReference type="Proteomes" id="UP000030528"/>
    </source>
</evidence>
<evidence type="ECO:0000256" key="4">
    <source>
        <dbReference type="ARBA" id="ARBA00022692"/>
    </source>
</evidence>
<feature type="domain" description="Cation efflux protein cytoplasmic" evidence="9">
    <location>
        <begin position="212"/>
        <end position="288"/>
    </location>
</feature>
<dbReference type="NCBIfam" id="TIGR01297">
    <property type="entry name" value="CDF"/>
    <property type="match status" value="1"/>
</dbReference>
<dbReference type="GO" id="GO:0016020">
    <property type="term" value="C:membrane"/>
    <property type="evidence" value="ECO:0007669"/>
    <property type="project" value="UniProtKB-SubCell"/>
</dbReference>
<evidence type="ECO:0000256" key="6">
    <source>
        <dbReference type="ARBA" id="ARBA00023136"/>
    </source>
</evidence>
<dbReference type="Gene3D" id="3.30.70.1350">
    <property type="entry name" value="Cation efflux protein, cytoplasmic domain"/>
    <property type="match status" value="1"/>
</dbReference>
<evidence type="ECO:0000256" key="1">
    <source>
        <dbReference type="ARBA" id="ARBA00004141"/>
    </source>
</evidence>
<dbReference type="Gene3D" id="1.20.1510.10">
    <property type="entry name" value="Cation efflux protein transmembrane domain"/>
    <property type="match status" value="1"/>
</dbReference>
<feature type="transmembrane region" description="Helical" evidence="7">
    <location>
        <begin position="120"/>
        <end position="138"/>
    </location>
</feature>
<dbReference type="InterPro" id="IPR027470">
    <property type="entry name" value="Cation_efflux_CTD"/>
</dbReference>
<dbReference type="InterPro" id="IPR002524">
    <property type="entry name" value="Cation_efflux"/>
</dbReference>
<keyword evidence="11" id="KW-1185">Reference proteome</keyword>
<comment type="caution">
    <text evidence="10">The sequence shown here is derived from an EMBL/GenBank/DDBJ whole genome shotgun (WGS) entry which is preliminary data.</text>
</comment>
<dbReference type="InterPro" id="IPR050291">
    <property type="entry name" value="CDF_Transporter"/>
</dbReference>
<keyword evidence="5 7" id="KW-1133">Transmembrane helix</keyword>
<dbReference type="RefSeq" id="WP_026800320.1">
    <property type="nucleotide sequence ID" value="NZ_AULI01000007.1"/>
</dbReference>
<feature type="domain" description="Cation efflux protein transmembrane" evidence="8">
    <location>
        <begin position="15"/>
        <end position="207"/>
    </location>
</feature>
<organism evidence="10 11">
    <name type="scientific">Pontibacillus halophilus JSM 076056 = DSM 19796</name>
    <dbReference type="NCBI Taxonomy" id="1385510"/>
    <lineage>
        <taxon>Bacteria</taxon>
        <taxon>Bacillati</taxon>
        <taxon>Bacillota</taxon>
        <taxon>Bacilli</taxon>
        <taxon>Bacillales</taxon>
        <taxon>Bacillaceae</taxon>
        <taxon>Pontibacillus</taxon>
    </lineage>
</organism>
<gene>
    <name evidence="10" type="ORF">N781_14620</name>
</gene>
<dbReference type="EMBL" id="AVPE01000005">
    <property type="protein sequence ID" value="KGX92565.1"/>
    <property type="molecule type" value="Genomic_DNA"/>
</dbReference>
<reference evidence="10 11" key="1">
    <citation type="submission" date="2013-08" db="EMBL/GenBank/DDBJ databases">
        <authorList>
            <person name="Huang J."/>
            <person name="Wang G."/>
        </authorList>
    </citation>
    <scope>NUCLEOTIDE SEQUENCE [LARGE SCALE GENOMIC DNA]</scope>
    <source>
        <strain evidence="10 11">JSM 076056</strain>
    </source>
</reference>
<comment type="similarity">
    <text evidence="2">Belongs to the cation diffusion facilitator (CDF) transporter (TC 2.A.4) family.</text>
</comment>
<dbReference type="PANTHER" id="PTHR43840">
    <property type="entry name" value="MITOCHONDRIAL METAL TRANSPORTER 1-RELATED"/>
    <property type="match status" value="1"/>
</dbReference>